<evidence type="ECO:0000256" key="1">
    <source>
        <dbReference type="PROSITE-ProRule" id="PRU00339"/>
    </source>
</evidence>
<dbReference type="Proteomes" id="UP000800092">
    <property type="component" value="Unassembled WGS sequence"/>
</dbReference>
<name>A0A6A6HBN7_VIRVR</name>
<keyword evidence="2" id="KW-0175">Coiled coil</keyword>
<dbReference type="OrthoDB" id="1914839at2759"/>
<feature type="coiled-coil region" evidence="2">
    <location>
        <begin position="136"/>
        <end position="163"/>
    </location>
</feature>
<dbReference type="EMBL" id="ML991795">
    <property type="protein sequence ID" value="KAF2234893.1"/>
    <property type="molecule type" value="Genomic_DNA"/>
</dbReference>
<gene>
    <name evidence="4" type="ORF">EV356DRAFT_445952</name>
</gene>
<dbReference type="InterPro" id="IPR011990">
    <property type="entry name" value="TPR-like_helical_dom_sf"/>
</dbReference>
<feature type="region of interest" description="Disordered" evidence="3">
    <location>
        <begin position="358"/>
        <end position="390"/>
    </location>
</feature>
<feature type="compositionally biased region" description="Basic residues" evidence="3">
    <location>
        <begin position="1"/>
        <end position="22"/>
    </location>
</feature>
<evidence type="ECO:0000313" key="5">
    <source>
        <dbReference type="Proteomes" id="UP000800092"/>
    </source>
</evidence>
<organism evidence="4 5">
    <name type="scientific">Viridothelium virens</name>
    <name type="common">Speckled blister lichen</name>
    <name type="synonym">Trypethelium virens</name>
    <dbReference type="NCBI Taxonomy" id="1048519"/>
    <lineage>
        <taxon>Eukaryota</taxon>
        <taxon>Fungi</taxon>
        <taxon>Dikarya</taxon>
        <taxon>Ascomycota</taxon>
        <taxon>Pezizomycotina</taxon>
        <taxon>Dothideomycetes</taxon>
        <taxon>Dothideomycetes incertae sedis</taxon>
        <taxon>Trypetheliales</taxon>
        <taxon>Trypetheliaceae</taxon>
        <taxon>Viridothelium</taxon>
    </lineage>
</organism>
<protein>
    <submittedName>
        <fullName evidence="4">TPR domain-containing protein</fullName>
    </submittedName>
</protein>
<dbReference type="InterPro" id="IPR019734">
    <property type="entry name" value="TPR_rpt"/>
</dbReference>
<dbReference type="SUPFAM" id="SSF48452">
    <property type="entry name" value="TPR-like"/>
    <property type="match status" value="1"/>
</dbReference>
<feature type="compositionally biased region" description="Acidic residues" evidence="3">
    <location>
        <begin position="366"/>
        <end position="390"/>
    </location>
</feature>
<dbReference type="Pfam" id="PF13181">
    <property type="entry name" value="TPR_8"/>
    <property type="match status" value="1"/>
</dbReference>
<keyword evidence="1" id="KW-0802">TPR repeat</keyword>
<proteinExistence type="predicted"/>
<reference evidence="4" key="1">
    <citation type="journal article" date="2020" name="Stud. Mycol.">
        <title>101 Dothideomycetes genomes: a test case for predicting lifestyles and emergence of pathogens.</title>
        <authorList>
            <person name="Haridas S."/>
            <person name="Albert R."/>
            <person name="Binder M."/>
            <person name="Bloem J."/>
            <person name="Labutti K."/>
            <person name="Salamov A."/>
            <person name="Andreopoulos B."/>
            <person name="Baker S."/>
            <person name="Barry K."/>
            <person name="Bills G."/>
            <person name="Bluhm B."/>
            <person name="Cannon C."/>
            <person name="Castanera R."/>
            <person name="Culley D."/>
            <person name="Daum C."/>
            <person name="Ezra D."/>
            <person name="Gonzalez J."/>
            <person name="Henrissat B."/>
            <person name="Kuo A."/>
            <person name="Liang C."/>
            <person name="Lipzen A."/>
            <person name="Lutzoni F."/>
            <person name="Magnuson J."/>
            <person name="Mondo S."/>
            <person name="Nolan M."/>
            <person name="Ohm R."/>
            <person name="Pangilinan J."/>
            <person name="Park H.-J."/>
            <person name="Ramirez L."/>
            <person name="Alfaro M."/>
            <person name="Sun H."/>
            <person name="Tritt A."/>
            <person name="Yoshinaga Y."/>
            <person name="Zwiers L.-H."/>
            <person name="Turgeon B."/>
            <person name="Goodwin S."/>
            <person name="Spatafora J."/>
            <person name="Crous P."/>
            <person name="Grigoriev I."/>
        </authorList>
    </citation>
    <scope>NUCLEOTIDE SEQUENCE</scope>
    <source>
        <strain evidence="4">Tuck. ex Michener</strain>
    </source>
</reference>
<evidence type="ECO:0000256" key="3">
    <source>
        <dbReference type="SAM" id="MobiDB-lite"/>
    </source>
</evidence>
<feature type="repeat" description="TPR" evidence="1">
    <location>
        <begin position="68"/>
        <end position="101"/>
    </location>
</feature>
<accession>A0A6A6HBN7</accession>
<feature type="region of interest" description="Disordered" evidence="3">
    <location>
        <begin position="1"/>
        <end position="26"/>
    </location>
</feature>
<keyword evidence="5" id="KW-1185">Reference proteome</keyword>
<dbReference type="Gene3D" id="1.25.40.10">
    <property type="entry name" value="Tetratricopeptide repeat domain"/>
    <property type="match status" value="2"/>
</dbReference>
<sequence length="390" mass="43512">MAKIKPQHKSPSSKRKKQKSQKRQQDPAELYAQALSLLQTGQPEEAFTIAQKLLKVVTPTPTFTLASLPALSLLGEISIELGDAEQSRTYFTDAAKLDPEGQIKEDEGGGAEKFLWLAQLCEEGGKESVEWFEKGAKVLRQDVAELEDAARDETAQMILEEKKRRLANVLCGVTEVYMTDLSWEDDAEARCEALVTEALLVSPDNPEVLQTLASVRISQTRVEDARSALQRGLSLWKDLPPEDTTVPDFPTRISLCRLLIEAGLQDDAMDVLERLVLEDDQSVEAWYLGGWCQFLIAEAQKEDANVTSNGSANGEQSALEDVMKSSRKWLLNSLKLYQQLDYEDERLGEHAKELIATLNNTLGPPVEDDGADDDEWEDEEAEEDHEMEAS</sequence>
<evidence type="ECO:0000256" key="2">
    <source>
        <dbReference type="SAM" id="Coils"/>
    </source>
</evidence>
<dbReference type="CDD" id="cd24142">
    <property type="entry name" value="ACL4-like"/>
    <property type="match status" value="1"/>
</dbReference>
<dbReference type="AlphaFoldDB" id="A0A6A6HBN7"/>
<evidence type="ECO:0000313" key="4">
    <source>
        <dbReference type="EMBL" id="KAF2234893.1"/>
    </source>
</evidence>
<dbReference type="PROSITE" id="PS50005">
    <property type="entry name" value="TPR"/>
    <property type="match status" value="1"/>
</dbReference>